<protein>
    <recommendedName>
        <fullName evidence="8">TBC-domain-containing protein</fullName>
    </recommendedName>
</protein>
<evidence type="ECO:0000256" key="1">
    <source>
        <dbReference type="ARBA" id="ARBA00022468"/>
    </source>
</evidence>
<evidence type="ECO:0000259" key="5">
    <source>
        <dbReference type="PROSITE" id="PS50222"/>
    </source>
</evidence>
<dbReference type="PANTHER" id="PTHR47219">
    <property type="entry name" value="RAB GTPASE-ACTIVATING PROTEIN 1-LIKE"/>
    <property type="match status" value="1"/>
</dbReference>
<dbReference type="GO" id="GO:0005509">
    <property type="term" value="F:calcium ion binding"/>
    <property type="evidence" value="ECO:0007669"/>
    <property type="project" value="InterPro"/>
</dbReference>
<dbReference type="Gene3D" id="1.10.472.80">
    <property type="entry name" value="Ypt/Rab-GAP domain of gyp1p, domain 3"/>
    <property type="match status" value="1"/>
</dbReference>
<dbReference type="PROSITE" id="PS00018">
    <property type="entry name" value="EF_HAND_1"/>
    <property type="match status" value="1"/>
</dbReference>
<name>A0A9P6AV33_9AGAM</name>
<evidence type="ECO:0008006" key="8">
    <source>
        <dbReference type="Google" id="ProtNLM"/>
    </source>
</evidence>
<feature type="domain" description="EF-hand" evidence="5">
    <location>
        <begin position="679"/>
        <end position="714"/>
    </location>
</feature>
<evidence type="ECO:0000259" key="4">
    <source>
        <dbReference type="PROSITE" id="PS50086"/>
    </source>
</evidence>
<dbReference type="AlphaFoldDB" id="A0A9P6AV33"/>
<keyword evidence="7" id="KW-1185">Reference proteome</keyword>
<evidence type="ECO:0000313" key="6">
    <source>
        <dbReference type="EMBL" id="KAF9511396.1"/>
    </source>
</evidence>
<dbReference type="FunFam" id="1.10.472.80:FF:000051">
    <property type="entry name" value="Probable MDR1-Mac1p interacting protein"/>
    <property type="match status" value="1"/>
</dbReference>
<dbReference type="SMART" id="SM00164">
    <property type="entry name" value="TBC"/>
    <property type="match status" value="1"/>
</dbReference>
<dbReference type="Gene3D" id="1.10.8.270">
    <property type="entry name" value="putative rabgap domain of human tbc1 domain family member 14 like domains"/>
    <property type="match status" value="1"/>
</dbReference>
<dbReference type="InterPro" id="IPR011992">
    <property type="entry name" value="EF-hand-dom_pair"/>
</dbReference>
<dbReference type="Gene3D" id="1.10.238.10">
    <property type="entry name" value="EF-hand"/>
    <property type="match status" value="1"/>
</dbReference>
<dbReference type="SUPFAM" id="SSF47923">
    <property type="entry name" value="Ypt/Rab-GAP domain of gyp1p"/>
    <property type="match status" value="3"/>
</dbReference>
<dbReference type="Pfam" id="PF00566">
    <property type="entry name" value="RabGAP-TBC"/>
    <property type="match status" value="2"/>
</dbReference>
<dbReference type="Proteomes" id="UP000886523">
    <property type="component" value="Unassembled WGS sequence"/>
</dbReference>
<evidence type="ECO:0000313" key="7">
    <source>
        <dbReference type="Proteomes" id="UP000886523"/>
    </source>
</evidence>
<dbReference type="InterPro" id="IPR018247">
    <property type="entry name" value="EF_Hand_1_Ca_BS"/>
</dbReference>
<organism evidence="6 7">
    <name type="scientific">Hydnum rufescens UP504</name>
    <dbReference type="NCBI Taxonomy" id="1448309"/>
    <lineage>
        <taxon>Eukaryota</taxon>
        <taxon>Fungi</taxon>
        <taxon>Dikarya</taxon>
        <taxon>Basidiomycota</taxon>
        <taxon>Agaricomycotina</taxon>
        <taxon>Agaricomycetes</taxon>
        <taxon>Cantharellales</taxon>
        <taxon>Hydnaceae</taxon>
        <taxon>Hydnum</taxon>
    </lineage>
</organism>
<dbReference type="InterPro" id="IPR050302">
    <property type="entry name" value="Rab_GAP_TBC_domain"/>
</dbReference>
<dbReference type="GO" id="GO:0005096">
    <property type="term" value="F:GTPase activator activity"/>
    <property type="evidence" value="ECO:0007669"/>
    <property type="project" value="UniProtKB-KW"/>
</dbReference>
<evidence type="ECO:0000256" key="2">
    <source>
        <dbReference type="ARBA" id="ARBA00022837"/>
    </source>
</evidence>
<dbReference type="PROSITE" id="PS50086">
    <property type="entry name" value="TBC_RABGAP"/>
    <property type="match status" value="1"/>
</dbReference>
<dbReference type="Pfam" id="PF02893">
    <property type="entry name" value="GRAM"/>
    <property type="match status" value="1"/>
</dbReference>
<accession>A0A9P6AV33</accession>
<dbReference type="InterPro" id="IPR004182">
    <property type="entry name" value="GRAM"/>
</dbReference>
<feature type="domain" description="Rab-GAP TBC" evidence="4">
    <location>
        <begin position="226"/>
        <end position="434"/>
    </location>
</feature>
<comment type="caution">
    <text evidence="6">The sequence shown here is derived from an EMBL/GenBank/DDBJ whole genome shotgun (WGS) entry which is preliminary data.</text>
</comment>
<dbReference type="GO" id="GO:0031267">
    <property type="term" value="F:small GTPase binding"/>
    <property type="evidence" value="ECO:0007669"/>
    <property type="project" value="TreeGrafter"/>
</dbReference>
<dbReference type="OrthoDB" id="17687at2759"/>
<dbReference type="PANTHER" id="PTHR47219:SF20">
    <property type="entry name" value="TBC1 DOMAIN FAMILY MEMBER 2B"/>
    <property type="match status" value="1"/>
</dbReference>
<feature type="compositionally biased region" description="Polar residues" evidence="3">
    <location>
        <begin position="873"/>
        <end position="882"/>
    </location>
</feature>
<dbReference type="PROSITE" id="PS50222">
    <property type="entry name" value="EF_HAND_2"/>
    <property type="match status" value="1"/>
</dbReference>
<feature type="region of interest" description="Disordered" evidence="3">
    <location>
        <begin position="863"/>
        <end position="896"/>
    </location>
</feature>
<dbReference type="InterPro" id="IPR002048">
    <property type="entry name" value="EF_hand_dom"/>
</dbReference>
<dbReference type="InterPro" id="IPR035969">
    <property type="entry name" value="Rab-GAP_TBC_sf"/>
</dbReference>
<dbReference type="EMBL" id="MU129001">
    <property type="protein sequence ID" value="KAF9511396.1"/>
    <property type="molecule type" value="Genomic_DNA"/>
</dbReference>
<keyword evidence="1" id="KW-0343">GTPase activation</keyword>
<dbReference type="InterPro" id="IPR000195">
    <property type="entry name" value="Rab-GAP-TBC_dom"/>
</dbReference>
<feature type="region of interest" description="Disordered" evidence="3">
    <location>
        <begin position="931"/>
        <end position="953"/>
    </location>
</feature>
<keyword evidence="2" id="KW-0106">Calcium</keyword>
<proteinExistence type="predicted"/>
<reference evidence="6" key="1">
    <citation type="journal article" date="2020" name="Nat. Commun.">
        <title>Large-scale genome sequencing of mycorrhizal fungi provides insights into the early evolution of symbiotic traits.</title>
        <authorList>
            <person name="Miyauchi S."/>
            <person name="Kiss E."/>
            <person name="Kuo A."/>
            <person name="Drula E."/>
            <person name="Kohler A."/>
            <person name="Sanchez-Garcia M."/>
            <person name="Morin E."/>
            <person name="Andreopoulos B."/>
            <person name="Barry K.W."/>
            <person name="Bonito G."/>
            <person name="Buee M."/>
            <person name="Carver A."/>
            <person name="Chen C."/>
            <person name="Cichocki N."/>
            <person name="Clum A."/>
            <person name="Culley D."/>
            <person name="Crous P.W."/>
            <person name="Fauchery L."/>
            <person name="Girlanda M."/>
            <person name="Hayes R.D."/>
            <person name="Keri Z."/>
            <person name="LaButti K."/>
            <person name="Lipzen A."/>
            <person name="Lombard V."/>
            <person name="Magnuson J."/>
            <person name="Maillard F."/>
            <person name="Murat C."/>
            <person name="Nolan M."/>
            <person name="Ohm R.A."/>
            <person name="Pangilinan J."/>
            <person name="Pereira M.F."/>
            <person name="Perotto S."/>
            <person name="Peter M."/>
            <person name="Pfister S."/>
            <person name="Riley R."/>
            <person name="Sitrit Y."/>
            <person name="Stielow J.B."/>
            <person name="Szollosi G."/>
            <person name="Zifcakova L."/>
            <person name="Stursova M."/>
            <person name="Spatafora J.W."/>
            <person name="Tedersoo L."/>
            <person name="Vaario L.M."/>
            <person name="Yamada A."/>
            <person name="Yan M."/>
            <person name="Wang P."/>
            <person name="Xu J."/>
            <person name="Bruns T."/>
            <person name="Baldrian P."/>
            <person name="Vilgalys R."/>
            <person name="Dunand C."/>
            <person name="Henrissat B."/>
            <person name="Grigoriev I.V."/>
            <person name="Hibbett D."/>
            <person name="Nagy L.G."/>
            <person name="Martin F.M."/>
        </authorList>
    </citation>
    <scope>NUCLEOTIDE SEQUENCE</scope>
    <source>
        <strain evidence="6">UP504</strain>
    </source>
</reference>
<feature type="compositionally biased region" description="Acidic residues" evidence="3">
    <location>
        <begin position="936"/>
        <end position="947"/>
    </location>
</feature>
<dbReference type="SUPFAM" id="SSF47473">
    <property type="entry name" value="EF-hand"/>
    <property type="match status" value="1"/>
</dbReference>
<sequence>MAAARDSYRLLDHFSLPRGCALKADISAVLTLQDQEESYAGKLYLFPPFLCFSSLDRKSVRFTLPLSTIRRVERLNSRTGVFALSLIVWHGLKIIVQLTSLRPAADQFSGFLRDALKLELELGHMKSMKSFVRTLYSEVIIPPTSPLLDNEREDGSIIKDPEATEESNAIQGEYHGGLGFEFKFPGDAKKLREGSKLNLWKAYLRAHGRHLTLLRYPRCTRLVQVGLPNRLRGELWETLSGSLYLRFANHGVYDKLLKDNEGRTSTSTEEIEKDLNRSLPEYLAYQSDKGISTLRRVLTAYSWKNPELGYCQVSRHRVEWVLGSAYVRIFYQAMNILVAAILIFMSEEQAFWLLEVLCDRLLPGYYSPSMYGTLLDQRVFESLVHKCLPLIHDRFHEVDVQFSVASLPWFLSLYINSMPLIFAFRILDCFFAMGPKVLFQVGCVSVSSNHLCSQSKFGRHRLAILKINGEKLLQIQDDGQFIDLIRDYFTSLGDSAHPESPDPRTRAITNFQELLLVSFREFSVITEETLVAERKRFRTEIVSGIESFSKRAAVRNLKTMGRLNKMQVGLVYDVLFQAICDCPPTDVKNVPLQIEEHRDPTGRPDTRIGLKTFKVFLSQIATWARDETVVSNVFQERVNRAVADHELIDRLFYFWDTSDHGALSFQDLVLGLSNVMFNDLMTNIEWFFTLHDKDNDGSLTKDEVLQLAESLLFIFRYEVGDAYLGAVSRFMTNAFEYGDTLLPQQPGDPGDQDVTSHNIPYLNLPTFRMVVLADEILESFFDTDLSASFRLEGIPPLSAQQPRGGFLGGLVSSFIATEDNKRIFNNVADQIGKTMGKHQINYRPSIGKFDRGFSLQEPKARESLLTPAMRNPSLPTSSVSQISEKEPTLSHQPSLSSLSIHESIRSDDTLIPITPLVQQLVNTTAMERTRFAIDESRDEGDDDDLDSLDGVGGEDEKLMMDEVDAFLEAHDSGLTGAENEAAKDLLSASPIG</sequence>
<evidence type="ECO:0000256" key="3">
    <source>
        <dbReference type="SAM" id="MobiDB-lite"/>
    </source>
</evidence>
<gene>
    <name evidence="6" type="ORF">BS47DRAFT_1486943</name>
</gene>